<dbReference type="GO" id="GO:0003729">
    <property type="term" value="F:mRNA binding"/>
    <property type="evidence" value="ECO:0000318"/>
    <property type="project" value="GO_Central"/>
</dbReference>
<organism evidence="6 7">
    <name type="scientific">Erythranthe guttata</name>
    <name type="common">Yellow monkey flower</name>
    <name type="synonym">Mimulus guttatus</name>
    <dbReference type="NCBI Taxonomy" id="4155"/>
    <lineage>
        <taxon>Eukaryota</taxon>
        <taxon>Viridiplantae</taxon>
        <taxon>Streptophyta</taxon>
        <taxon>Embryophyta</taxon>
        <taxon>Tracheophyta</taxon>
        <taxon>Spermatophyta</taxon>
        <taxon>Magnoliopsida</taxon>
        <taxon>eudicotyledons</taxon>
        <taxon>Gunneridae</taxon>
        <taxon>Pentapetalae</taxon>
        <taxon>asterids</taxon>
        <taxon>lamiids</taxon>
        <taxon>Lamiales</taxon>
        <taxon>Phrymaceae</taxon>
        <taxon>Erythranthe</taxon>
    </lineage>
</organism>
<keyword evidence="3" id="KW-0539">Nucleus</keyword>
<dbReference type="SMART" id="SM00360">
    <property type="entry name" value="RRM"/>
    <property type="match status" value="1"/>
</dbReference>
<name>A0A022Q8T3_ERYGU</name>
<dbReference type="eggNOG" id="KOG0119">
    <property type="taxonomic scope" value="Eukaryota"/>
</dbReference>
<feature type="compositionally biased region" description="Polar residues" evidence="4">
    <location>
        <begin position="123"/>
        <end position="132"/>
    </location>
</feature>
<feature type="region of interest" description="Disordered" evidence="4">
    <location>
        <begin position="1"/>
        <end position="197"/>
    </location>
</feature>
<dbReference type="PROSITE" id="PS50084">
    <property type="entry name" value="KH_TYPE_1"/>
    <property type="match status" value="1"/>
</dbReference>
<dbReference type="GO" id="GO:0005634">
    <property type="term" value="C:nucleus"/>
    <property type="evidence" value="ECO:0000318"/>
    <property type="project" value="GO_Central"/>
</dbReference>
<evidence type="ECO:0000256" key="1">
    <source>
        <dbReference type="ARBA" id="ARBA00022884"/>
    </source>
</evidence>
<comment type="function">
    <text evidence="3">Necessary for the splicing of pre-mRNA. Has a role in the recognition of the branch site (5'-UACUAAC-3'), the pyrimidine tract and the 3'-splice site at the 3'-end of introns.</text>
</comment>
<evidence type="ECO:0000256" key="2">
    <source>
        <dbReference type="PROSITE-ProRule" id="PRU00176"/>
    </source>
</evidence>
<dbReference type="InterPro" id="IPR036612">
    <property type="entry name" value="KH_dom_type_1_sf"/>
</dbReference>
<dbReference type="SUPFAM" id="SSF57756">
    <property type="entry name" value="Retrovirus zinc finger-like domains"/>
    <property type="match status" value="1"/>
</dbReference>
<dbReference type="Proteomes" id="UP000030748">
    <property type="component" value="Unassembled WGS sequence"/>
</dbReference>
<dbReference type="InterPro" id="IPR055256">
    <property type="entry name" value="KH_1_KHDC4/BBP-like"/>
</dbReference>
<dbReference type="SUPFAM" id="SSF54928">
    <property type="entry name" value="RNA-binding domain, RBD"/>
    <property type="match status" value="1"/>
</dbReference>
<dbReference type="STRING" id="4155.A0A022Q8T3"/>
<dbReference type="SMART" id="SM00322">
    <property type="entry name" value="KH"/>
    <property type="match status" value="1"/>
</dbReference>
<gene>
    <name evidence="6" type="ORF">MIMGU_mgv1a020680mg</name>
</gene>
<dbReference type="InterPro" id="IPR000504">
    <property type="entry name" value="RRM_dom"/>
</dbReference>
<dbReference type="GO" id="GO:0045292">
    <property type="term" value="P:mRNA cis splicing, via spliceosome"/>
    <property type="evidence" value="ECO:0000318"/>
    <property type="project" value="GO_Central"/>
</dbReference>
<dbReference type="Gene3D" id="3.30.1370.10">
    <property type="entry name" value="K Homology domain, type 1"/>
    <property type="match status" value="1"/>
</dbReference>
<accession>A0A022Q8T3</accession>
<dbReference type="PANTHER" id="PTHR11208:SF45">
    <property type="entry name" value="SPLICING FACTOR 1"/>
    <property type="match status" value="1"/>
</dbReference>
<dbReference type="InterPro" id="IPR035979">
    <property type="entry name" value="RBD_domain_sf"/>
</dbReference>
<protein>
    <recommendedName>
        <fullName evidence="3">Branchpoint-bridging protein</fullName>
    </recommendedName>
</protein>
<dbReference type="CDD" id="cd02395">
    <property type="entry name" value="KH-I_BBP"/>
    <property type="match status" value="1"/>
</dbReference>
<dbReference type="PANTHER" id="PTHR11208">
    <property type="entry name" value="RNA-BINDING PROTEIN RELATED"/>
    <property type="match status" value="1"/>
</dbReference>
<evidence type="ECO:0000313" key="6">
    <source>
        <dbReference type="EMBL" id="EYU25082.1"/>
    </source>
</evidence>
<keyword evidence="3" id="KW-0862">Zinc</keyword>
<dbReference type="GO" id="GO:0045131">
    <property type="term" value="F:pre-mRNA branch point binding"/>
    <property type="evidence" value="ECO:0007669"/>
    <property type="project" value="UniProtKB-UniRule"/>
</dbReference>
<keyword evidence="1 2" id="KW-0694">RNA-binding</keyword>
<dbReference type="Gene3D" id="3.30.70.330">
    <property type="match status" value="1"/>
</dbReference>
<dbReference type="InterPro" id="IPR012677">
    <property type="entry name" value="Nucleotide-bd_a/b_plait_sf"/>
</dbReference>
<keyword evidence="7" id="KW-1185">Reference proteome</keyword>
<dbReference type="OrthoDB" id="10021397at2759"/>
<dbReference type="InterPro" id="IPR045071">
    <property type="entry name" value="BBP-like"/>
</dbReference>
<reference evidence="6 7" key="1">
    <citation type="journal article" date="2013" name="Proc. Natl. Acad. Sci. U.S.A.">
        <title>Fine-scale variation in meiotic recombination in Mimulus inferred from population shotgun sequencing.</title>
        <authorList>
            <person name="Hellsten U."/>
            <person name="Wright K.M."/>
            <person name="Jenkins J."/>
            <person name="Shu S."/>
            <person name="Yuan Y."/>
            <person name="Wessler S.R."/>
            <person name="Schmutz J."/>
            <person name="Willis J.H."/>
            <person name="Rokhsar D.S."/>
        </authorList>
    </citation>
    <scope>NUCLEOTIDE SEQUENCE [LARGE SCALE GENOMIC DNA]</scope>
    <source>
        <strain evidence="7">cv. DUN x IM62</strain>
    </source>
</reference>
<dbReference type="Pfam" id="PF00076">
    <property type="entry name" value="RRM_1"/>
    <property type="match status" value="1"/>
</dbReference>
<dbReference type="Pfam" id="PF22675">
    <property type="entry name" value="KH-I_KHDC4-BBP"/>
    <property type="match status" value="1"/>
</dbReference>
<feature type="compositionally biased region" description="Basic and acidic residues" evidence="4">
    <location>
        <begin position="141"/>
        <end position="154"/>
    </location>
</feature>
<dbReference type="InterPro" id="IPR036875">
    <property type="entry name" value="Znf_CCHC_sf"/>
</dbReference>
<dbReference type="GO" id="GO:0008270">
    <property type="term" value="F:zinc ion binding"/>
    <property type="evidence" value="ECO:0007669"/>
    <property type="project" value="UniProtKB-UniRule"/>
</dbReference>
<dbReference type="EMBL" id="KI632098">
    <property type="protein sequence ID" value="EYU25082.1"/>
    <property type="molecule type" value="Genomic_DNA"/>
</dbReference>
<dbReference type="Gene3D" id="4.10.60.10">
    <property type="entry name" value="Zinc finger, CCHC-type"/>
    <property type="match status" value="1"/>
</dbReference>
<keyword evidence="3" id="KW-0479">Metal-binding</keyword>
<evidence type="ECO:0000256" key="3">
    <source>
        <dbReference type="RuleBase" id="RU367126"/>
    </source>
</evidence>
<comment type="similarity">
    <text evidence="3">Belongs to the BBP/SF1 family.</text>
</comment>
<dbReference type="AlphaFoldDB" id="A0A022Q8T3"/>
<keyword evidence="3" id="KW-0747">Spliceosome</keyword>
<feature type="domain" description="RRM" evidence="5">
    <location>
        <begin position="433"/>
        <end position="511"/>
    </location>
</feature>
<proteinExistence type="inferred from homology"/>
<dbReference type="OMA" id="EEPYEQD"/>
<feature type="compositionally biased region" description="Acidic residues" evidence="4">
    <location>
        <begin position="16"/>
        <end position="110"/>
    </location>
</feature>
<dbReference type="InterPro" id="IPR004087">
    <property type="entry name" value="KH_dom"/>
</dbReference>
<dbReference type="SUPFAM" id="SSF54791">
    <property type="entry name" value="Eukaryotic type KH-domain (KH-domain type I)"/>
    <property type="match status" value="1"/>
</dbReference>
<evidence type="ECO:0000256" key="4">
    <source>
        <dbReference type="SAM" id="MobiDB-lite"/>
    </source>
</evidence>
<dbReference type="PhylomeDB" id="A0A022Q8T3"/>
<keyword evidence="3" id="KW-0508">mRNA splicing</keyword>
<evidence type="ECO:0000259" key="5">
    <source>
        <dbReference type="PROSITE" id="PS50102"/>
    </source>
</evidence>
<dbReference type="PROSITE" id="PS50102">
    <property type="entry name" value="RRM"/>
    <property type="match status" value="1"/>
</dbReference>
<comment type="subcellular location">
    <subcellularLocation>
        <location evidence="3">Nucleus</location>
    </subcellularLocation>
</comment>
<keyword evidence="3" id="KW-0507">mRNA processing</keyword>
<evidence type="ECO:0000313" key="7">
    <source>
        <dbReference type="Proteomes" id="UP000030748"/>
    </source>
</evidence>
<dbReference type="GO" id="GO:0005681">
    <property type="term" value="C:spliceosomal complex"/>
    <property type="evidence" value="ECO:0007669"/>
    <property type="project" value="UniProtKB-KW"/>
</dbReference>
<sequence>MVGAEAGHVSKNVSSEGDETDEEPEEDPEEAMDEEPEEDPEEEEIDTENEEDPEEDPEEEEIETDNEEDPEEDPEEEEIETDNEEDPEEEEIDTENEEDPVEDQEEEINEESYKEELPVENSHLLSATSGGIASQDCGNELSKDPEGKNGKKVVEASGSSGRKRQSRWDLQWEGETRQIDGNSKRRKTRWDNNDTKKDSFDSAGITNGLDLLKDRNVLSLKERLLETNKKLISSTCSAKKREKLINKSKLIISKLAKANLRQPTRSFVKKILVPVKEYPTYNFIGLILGPKGSTQKKMEKETGAKILLRGKGSGESGPLSDEELHVLVEAYNQRSLDAAVAMVEKLLIPVADENNDHKRAQLVELAKQRGTYKDKNICDLCKEQGHRKYACPLQESTFEAVCCDVCGSFGHLTLNCSVQRKLQESSGTVVDQTNLYVGYLSHEIDEQRLKELFLPFGKIEKTAVLRDLSTGLSKGYGFVKFEDPSDSAAAVTYMNGYKMNGKMLAVRVAGKKPVSGPPSQLGHHPNIVGPVYVPAVPMLPEASNEMNGSLGFPSSLSYCGPDSHIARTEASNISPYVVTSTTNNFSSGYDFCDRIPSLLPNSESVIFPGHPDYIGSQFNSYFTNPVMNETLMAEPEKKSATYSFASRFRG</sequence>
<keyword evidence="3" id="KW-0863">Zinc-finger</keyword>